<dbReference type="EMBL" id="JAZGQL010000027">
    <property type="protein sequence ID" value="MEE6310584.1"/>
    <property type="molecule type" value="Genomic_DNA"/>
</dbReference>
<evidence type="ECO:0000256" key="1">
    <source>
        <dbReference type="SAM" id="Phobius"/>
    </source>
</evidence>
<organism evidence="2 4">
    <name type="scientific">Plantactinospora veratri</name>
    <dbReference type="NCBI Taxonomy" id="1436122"/>
    <lineage>
        <taxon>Bacteria</taxon>
        <taxon>Bacillati</taxon>
        <taxon>Actinomycetota</taxon>
        <taxon>Actinomycetes</taxon>
        <taxon>Micromonosporales</taxon>
        <taxon>Micromonosporaceae</taxon>
        <taxon>Plantactinospora</taxon>
    </lineage>
</organism>
<reference evidence="2 4" key="1">
    <citation type="submission" date="2024-01" db="EMBL/GenBank/DDBJ databases">
        <title>Genome insights into Plantactinospora veratri sp. nov.</title>
        <authorList>
            <person name="Wang L."/>
        </authorList>
    </citation>
    <scope>NUCLEOTIDE SEQUENCE [LARGE SCALE GENOMIC DNA]</scope>
    <source>
        <strain evidence="2 4">NEAU-FHS4</strain>
    </source>
</reference>
<dbReference type="RefSeq" id="WP_331209080.1">
    <property type="nucleotide sequence ID" value="NZ_JAZGQL010000012.1"/>
</dbReference>
<accession>A0ABU7SFR8</accession>
<name>A0ABU7SFR8_9ACTN</name>
<sequence length="194" mass="21641">MSDDSGSDSNLQALLAEFAALRQEILDLSAQRHNLLIYQITTAGALFGFALSGANRTTLLLILPVSTYLLYSRYVLMRRDIARLGRYIETELSPRAPGGLNWEEFNRLRSRRSSVGLLQPTFIAFPGISALALTAATPAIFEELVESSKAQGVGLLIVWSVGLVLTSFIAYQVWENSVRPFLLRRDSERRDYGR</sequence>
<evidence type="ECO:0000313" key="2">
    <source>
        <dbReference type="EMBL" id="MEE6308800.1"/>
    </source>
</evidence>
<proteinExistence type="predicted"/>
<gene>
    <name evidence="2" type="ORF">V1634_18370</name>
    <name evidence="3" type="ORF">V1634_27460</name>
</gene>
<evidence type="ECO:0000313" key="4">
    <source>
        <dbReference type="Proteomes" id="UP001339911"/>
    </source>
</evidence>
<keyword evidence="1" id="KW-0472">Membrane</keyword>
<evidence type="ECO:0000313" key="3">
    <source>
        <dbReference type="EMBL" id="MEE6310584.1"/>
    </source>
</evidence>
<feature type="transmembrane region" description="Helical" evidence="1">
    <location>
        <begin position="58"/>
        <end position="76"/>
    </location>
</feature>
<feature type="transmembrane region" description="Helical" evidence="1">
    <location>
        <begin position="153"/>
        <end position="174"/>
    </location>
</feature>
<protein>
    <submittedName>
        <fullName evidence="2">Uncharacterized protein</fullName>
    </submittedName>
</protein>
<dbReference type="EMBL" id="JAZGQL010000012">
    <property type="protein sequence ID" value="MEE6308800.1"/>
    <property type="molecule type" value="Genomic_DNA"/>
</dbReference>
<comment type="caution">
    <text evidence="2">The sequence shown here is derived from an EMBL/GenBank/DDBJ whole genome shotgun (WGS) entry which is preliminary data.</text>
</comment>
<keyword evidence="1" id="KW-1133">Transmembrane helix</keyword>
<dbReference type="Proteomes" id="UP001339911">
    <property type="component" value="Unassembled WGS sequence"/>
</dbReference>
<keyword evidence="4" id="KW-1185">Reference proteome</keyword>
<keyword evidence="1" id="KW-0812">Transmembrane</keyword>
<feature type="transmembrane region" description="Helical" evidence="1">
    <location>
        <begin position="117"/>
        <end position="141"/>
    </location>
</feature>